<reference evidence="5 6" key="1">
    <citation type="journal article" date="2015" name="Nature">
        <title>rRNA introns, odd ribosomes, and small enigmatic genomes across a large radiation of phyla.</title>
        <authorList>
            <person name="Brown C.T."/>
            <person name="Hug L.A."/>
            <person name="Thomas B.C."/>
            <person name="Sharon I."/>
            <person name="Castelle C.J."/>
            <person name="Singh A."/>
            <person name="Wilkins M.J."/>
            <person name="Williams K.H."/>
            <person name="Banfield J.F."/>
        </authorList>
    </citation>
    <scope>NUCLEOTIDE SEQUENCE [LARGE SCALE GENOMIC DNA]</scope>
</reference>
<evidence type="ECO:0000256" key="1">
    <source>
        <dbReference type="ARBA" id="ARBA00006227"/>
    </source>
</evidence>
<evidence type="ECO:0000313" key="6">
    <source>
        <dbReference type="Proteomes" id="UP000034069"/>
    </source>
</evidence>
<dbReference type="GO" id="GO:0006412">
    <property type="term" value="P:translation"/>
    <property type="evidence" value="ECO:0007669"/>
    <property type="project" value="UniProtKB-UniRule"/>
</dbReference>
<proteinExistence type="inferred from homology"/>
<evidence type="ECO:0000256" key="3">
    <source>
        <dbReference type="ARBA" id="ARBA00023274"/>
    </source>
</evidence>
<comment type="caution">
    <text evidence="5">The sequence shown here is derived from an EMBL/GenBank/DDBJ whole genome shotgun (WGS) entry which is preliminary data.</text>
</comment>
<dbReference type="CDD" id="cd00392">
    <property type="entry name" value="Ribosomal_L13"/>
    <property type="match status" value="1"/>
</dbReference>
<dbReference type="SUPFAM" id="SSF52161">
    <property type="entry name" value="Ribosomal protein L13"/>
    <property type="match status" value="1"/>
</dbReference>
<dbReference type="GO" id="GO:0022625">
    <property type="term" value="C:cytosolic large ribosomal subunit"/>
    <property type="evidence" value="ECO:0007669"/>
    <property type="project" value="TreeGrafter"/>
</dbReference>
<dbReference type="EMBL" id="LCHN01000009">
    <property type="protein sequence ID" value="KKT35930.1"/>
    <property type="molecule type" value="Genomic_DNA"/>
</dbReference>
<comment type="similarity">
    <text evidence="1 4">Belongs to the universal ribosomal protein uL13 family.</text>
</comment>
<comment type="subunit">
    <text evidence="4">Part of the 50S ribosomal subunit.</text>
</comment>
<dbReference type="InterPro" id="IPR005823">
    <property type="entry name" value="Ribosomal_uL13_bac-type"/>
</dbReference>
<evidence type="ECO:0000256" key="2">
    <source>
        <dbReference type="ARBA" id="ARBA00022980"/>
    </source>
</evidence>
<dbReference type="AlphaFoldDB" id="A0A0G1GN00"/>
<keyword evidence="3 4" id="KW-0687">Ribonucleoprotein</keyword>
<dbReference type="InterPro" id="IPR036899">
    <property type="entry name" value="Ribosomal_uL13_sf"/>
</dbReference>
<dbReference type="Proteomes" id="UP000034069">
    <property type="component" value="Unassembled WGS sequence"/>
</dbReference>
<dbReference type="PATRIC" id="fig|1618376.3.peg.325"/>
<gene>
    <name evidence="4" type="primary">rplM</name>
    <name evidence="5" type="ORF">UW23_C0009G0018</name>
</gene>
<dbReference type="GO" id="GO:0003729">
    <property type="term" value="F:mRNA binding"/>
    <property type="evidence" value="ECO:0007669"/>
    <property type="project" value="TreeGrafter"/>
</dbReference>
<dbReference type="Pfam" id="PF00572">
    <property type="entry name" value="Ribosomal_L13"/>
    <property type="match status" value="1"/>
</dbReference>
<accession>A0A0G1GN00</accession>
<name>A0A0G1GN00_9BACT</name>
<protein>
    <recommendedName>
        <fullName evidence="4">Large ribosomal subunit protein uL13</fullName>
    </recommendedName>
</protein>
<dbReference type="PANTHER" id="PTHR11545">
    <property type="entry name" value="RIBOSOMAL PROTEIN L13"/>
    <property type="match status" value="1"/>
</dbReference>
<keyword evidence="2 4" id="KW-0689">Ribosomal protein</keyword>
<dbReference type="HAMAP" id="MF_01366">
    <property type="entry name" value="Ribosomal_uL13"/>
    <property type="match status" value="1"/>
</dbReference>
<evidence type="ECO:0000313" key="5">
    <source>
        <dbReference type="EMBL" id="KKT35930.1"/>
    </source>
</evidence>
<dbReference type="Gene3D" id="3.90.1180.10">
    <property type="entry name" value="Ribosomal protein L13"/>
    <property type="match status" value="1"/>
</dbReference>
<comment type="function">
    <text evidence="4">This protein is one of the early assembly proteins of the 50S ribosomal subunit, although it is not seen to bind rRNA by itself. It is important during the early stages of 50S assembly.</text>
</comment>
<dbReference type="InterPro" id="IPR005822">
    <property type="entry name" value="Ribosomal_uL13"/>
</dbReference>
<evidence type="ECO:0000256" key="4">
    <source>
        <dbReference type="HAMAP-Rule" id="MF_01366"/>
    </source>
</evidence>
<dbReference type="PIRSF" id="PIRSF002181">
    <property type="entry name" value="Ribosomal_L13"/>
    <property type="match status" value="1"/>
</dbReference>
<dbReference type="GO" id="GO:0017148">
    <property type="term" value="P:negative regulation of translation"/>
    <property type="evidence" value="ECO:0007669"/>
    <property type="project" value="TreeGrafter"/>
</dbReference>
<dbReference type="NCBIfam" id="TIGR01066">
    <property type="entry name" value="rplM_bact"/>
    <property type="match status" value="1"/>
</dbReference>
<organism evidence="5 6">
    <name type="scientific">Candidatus Collierbacteria bacterium GW2011_GWA1_44_12</name>
    <dbReference type="NCBI Taxonomy" id="1618376"/>
    <lineage>
        <taxon>Bacteria</taxon>
        <taxon>Candidatus Collieribacteriota</taxon>
    </lineage>
</organism>
<dbReference type="PANTHER" id="PTHR11545:SF2">
    <property type="entry name" value="LARGE RIBOSOMAL SUBUNIT PROTEIN UL13M"/>
    <property type="match status" value="1"/>
</dbReference>
<dbReference type="GO" id="GO:0003735">
    <property type="term" value="F:structural constituent of ribosome"/>
    <property type="evidence" value="ECO:0007669"/>
    <property type="project" value="InterPro"/>
</dbReference>
<sequence length="143" mass="15891">MKTLTIKPTDVKHSWHLVDLDGKTLGRVSTEIAQLLIGKGKPLSGGHLDNGDFVVAINAAKIHVTGKKVTDKKYYSHSGFPGGLKELSFEQLLAKDPRKVIEKAVKGMLPKNKHQQTRLRRLKVYPDATHPYSVELGLNKETK</sequence>